<proteinExistence type="predicted"/>
<name>A0ABN9VV02_9DINO</name>
<dbReference type="SUPFAM" id="SSF103473">
    <property type="entry name" value="MFS general substrate transporter"/>
    <property type="match status" value="1"/>
</dbReference>
<evidence type="ECO:0000313" key="7">
    <source>
        <dbReference type="Proteomes" id="UP001189429"/>
    </source>
</evidence>
<feature type="transmembrane region" description="Helical" evidence="5">
    <location>
        <begin position="91"/>
        <end position="114"/>
    </location>
</feature>
<reference evidence="6" key="1">
    <citation type="submission" date="2023-10" db="EMBL/GenBank/DDBJ databases">
        <authorList>
            <person name="Chen Y."/>
            <person name="Shah S."/>
            <person name="Dougan E. K."/>
            <person name="Thang M."/>
            <person name="Chan C."/>
        </authorList>
    </citation>
    <scope>NUCLEOTIDE SEQUENCE [LARGE SCALE GENOMIC DNA]</scope>
</reference>
<dbReference type="Pfam" id="PF00083">
    <property type="entry name" value="Sugar_tr"/>
    <property type="match status" value="1"/>
</dbReference>
<dbReference type="InterPro" id="IPR036259">
    <property type="entry name" value="MFS_trans_sf"/>
</dbReference>
<evidence type="ECO:0000256" key="5">
    <source>
        <dbReference type="SAM" id="Phobius"/>
    </source>
</evidence>
<comment type="caution">
    <text evidence="6">The sequence shown here is derived from an EMBL/GenBank/DDBJ whole genome shotgun (WGS) entry which is preliminary data.</text>
</comment>
<feature type="transmembrane region" description="Helical" evidence="5">
    <location>
        <begin position="134"/>
        <end position="158"/>
    </location>
</feature>
<evidence type="ECO:0000256" key="3">
    <source>
        <dbReference type="ARBA" id="ARBA00022989"/>
    </source>
</evidence>
<evidence type="ECO:0000256" key="4">
    <source>
        <dbReference type="ARBA" id="ARBA00023136"/>
    </source>
</evidence>
<evidence type="ECO:0000313" key="6">
    <source>
        <dbReference type="EMBL" id="CAK0877401.1"/>
    </source>
</evidence>
<dbReference type="EMBL" id="CAUYUJ010017734">
    <property type="protein sequence ID" value="CAK0877401.1"/>
    <property type="molecule type" value="Genomic_DNA"/>
</dbReference>
<feature type="transmembrane region" description="Helical" evidence="5">
    <location>
        <begin position="51"/>
        <end position="70"/>
    </location>
</feature>
<dbReference type="Gene3D" id="1.20.1250.20">
    <property type="entry name" value="MFS general substrate transporter like domains"/>
    <property type="match status" value="1"/>
</dbReference>
<sequence>MCCSEKVREVIKSRLWLWTTLSISLCCFVTSGVSFLWQNTLQHVWGVSKEFAFFSFITSTGVGGLVGVVLGPKLFDGHLGGFGDMSGKAKCLLWCMRLTCLAALCGTVCAVLLSEKAAYSVYNNNEDSTSNWTLVILNVLVFIMFACINAVTGVLYGINTEAAADELRSVAAGLTVSSQNVFGYACGPLIPGAFAAFVGISVSSWWPEFHWDAKALDGAKFSAGMGLAFVTSWFLFLFARRAAQRARVMEHRAR</sequence>
<protein>
    <submittedName>
        <fullName evidence="6">Uncharacterized protein</fullName>
    </submittedName>
</protein>
<evidence type="ECO:0000256" key="1">
    <source>
        <dbReference type="ARBA" id="ARBA00004370"/>
    </source>
</evidence>
<evidence type="ECO:0000256" key="2">
    <source>
        <dbReference type="ARBA" id="ARBA00022692"/>
    </source>
</evidence>
<feature type="transmembrane region" description="Helical" evidence="5">
    <location>
        <begin position="15"/>
        <end position="39"/>
    </location>
</feature>
<gene>
    <name evidence="6" type="ORF">PCOR1329_LOCUS61482</name>
</gene>
<keyword evidence="2 5" id="KW-0812">Transmembrane</keyword>
<keyword evidence="3 5" id="KW-1133">Transmembrane helix</keyword>
<feature type="transmembrane region" description="Helical" evidence="5">
    <location>
        <begin position="181"/>
        <end position="206"/>
    </location>
</feature>
<accession>A0ABN9VV02</accession>
<comment type="subcellular location">
    <subcellularLocation>
        <location evidence="1">Membrane</location>
    </subcellularLocation>
</comment>
<feature type="transmembrane region" description="Helical" evidence="5">
    <location>
        <begin position="218"/>
        <end position="239"/>
    </location>
</feature>
<dbReference type="InterPro" id="IPR005828">
    <property type="entry name" value="MFS_sugar_transport-like"/>
</dbReference>
<keyword evidence="4 5" id="KW-0472">Membrane</keyword>
<organism evidence="6 7">
    <name type="scientific">Prorocentrum cordatum</name>
    <dbReference type="NCBI Taxonomy" id="2364126"/>
    <lineage>
        <taxon>Eukaryota</taxon>
        <taxon>Sar</taxon>
        <taxon>Alveolata</taxon>
        <taxon>Dinophyceae</taxon>
        <taxon>Prorocentrales</taxon>
        <taxon>Prorocentraceae</taxon>
        <taxon>Prorocentrum</taxon>
    </lineage>
</organism>
<dbReference type="Proteomes" id="UP001189429">
    <property type="component" value="Unassembled WGS sequence"/>
</dbReference>
<keyword evidence="7" id="KW-1185">Reference proteome</keyword>